<keyword evidence="3" id="KW-0753">Steroid metabolism</keyword>
<evidence type="ECO:0000313" key="4">
    <source>
        <dbReference type="EMBL" id="MSR89951.1"/>
    </source>
</evidence>
<proteinExistence type="inferred from homology"/>
<dbReference type="PRINTS" id="PR00080">
    <property type="entry name" value="SDRFAMILY"/>
</dbReference>
<accession>A0A7X2MVQ1</accession>
<dbReference type="FunFam" id="3.40.50.720:FF:000173">
    <property type="entry name" value="3-oxoacyl-[acyl-carrier protein] reductase"/>
    <property type="match status" value="1"/>
</dbReference>
<evidence type="ECO:0000313" key="5">
    <source>
        <dbReference type="Proteomes" id="UP000460287"/>
    </source>
</evidence>
<reference evidence="4 5" key="1">
    <citation type="submission" date="2019-08" db="EMBL/GenBank/DDBJ databases">
        <title>In-depth cultivation of the pig gut microbiome towards novel bacterial diversity and tailored functional studies.</title>
        <authorList>
            <person name="Wylensek D."/>
            <person name="Hitch T.C.A."/>
            <person name="Clavel T."/>
        </authorList>
    </citation>
    <scope>NUCLEOTIDE SEQUENCE [LARGE SCALE GENOMIC DNA]</scope>
    <source>
        <strain evidence="4 5">WCA-383-APC-5B</strain>
    </source>
</reference>
<dbReference type="NCBIfam" id="NF047420">
    <property type="entry name" value="EF_P_mod_YmfI"/>
    <property type="match status" value="1"/>
</dbReference>
<dbReference type="PANTHER" id="PTHR42879">
    <property type="entry name" value="3-OXOACYL-(ACYL-CARRIER-PROTEIN) REDUCTASE"/>
    <property type="match status" value="1"/>
</dbReference>
<dbReference type="EC" id="1.1.1.47" evidence="4"/>
<dbReference type="GO" id="GO:0032787">
    <property type="term" value="P:monocarboxylic acid metabolic process"/>
    <property type="evidence" value="ECO:0007669"/>
    <property type="project" value="UniProtKB-ARBA"/>
</dbReference>
<evidence type="ECO:0000256" key="1">
    <source>
        <dbReference type="ARBA" id="ARBA00006484"/>
    </source>
</evidence>
<keyword evidence="5" id="KW-1185">Reference proteome</keyword>
<dbReference type="NCBIfam" id="NF005559">
    <property type="entry name" value="PRK07231.1"/>
    <property type="match status" value="1"/>
</dbReference>
<keyword evidence="2 4" id="KW-0560">Oxidoreductase</keyword>
<dbReference type="Pfam" id="PF13561">
    <property type="entry name" value="adh_short_C2"/>
    <property type="match status" value="1"/>
</dbReference>
<dbReference type="PRINTS" id="PR00081">
    <property type="entry name" value="GDHRDH"/>
</dbReference>
<dbReference type="GO" id="GO:0047936">
    <property type="term" value="F:glucose 1-dehydrogenase [NAD(P)+] activity"/>
    <property type="evidence" value="ECO:0007669"/>
    <property type="project" value="UniProtKB-EC"/>
</dbReference>
<evidence type="ECO:0000256" key="2">
    <source>
        <dbReference type="ARBA" id="ARBA00023002"/>
    </source>
</evidence>
<dbReference type="EMBL" id="VULX01000001">
    <property type="protein sequence ID" value="MSR89951.1"/>
    <property type="molecule type" value="Genomic_DNA"/>
</dbReference>
<name>A0A7X2MVQ1_9CLOT</name>
<comment type="caution">
    <text evidence="4">The sequence shown here is derived from an EMBL/GenBank/DDBJ whole genome shotgun (WGS) entry which is preliminary data.</text>
</comment>
<dbReference type="AlphaFoldDB" id="A0A7X2MVQ1"/>
<dbReference type="InterPro" id="IPR002347">
    <property type="entry name" value="SDR_fam"/>
</dbReference>
<sequence length="247" mass="27281">MADLSGKTAVITGGSRGIGRAIVDEFLKSGAYVIFTYNNSEEQSNEIVKNYKEKGFFLEAHKVNLNDYNNILRFYDDVISRRGSIDILVNNAGISKVGLFMDMTKEDIDEIVETNFTGTIYLTQFIVKKMVMQKKGCILNISSIWGNTGASCESVYSATKGGITMFTKSLAKELGSCNIRVNALAPGVIKTEMNEWMNDEEKRELCDEVPLNRFGEKDEVAKCASFLCSDDASYVSGQVLTVDGAML</sequence>
<dbReference type="Gene3D" id="3.40.50.720">
    <property type="entry name" value="NAD(P)-binding Rossmann-like Domain"/>
    <property type="match status" value="1"/>
</dbReference>
<dbReference type="InterPro" id="IPR050259">
    <property type="entry name" value="SDR"/>
</dbReference>
<comment type="similarity">
    <text evidence="1">Belongs to the short-chain dehydrogenases/reductases (SDR) family.</text>
</comment>
<dbReference type="GO" id="GO:0008202">
    <property type="term" value="P:steroid metabolic process"/>
    <property type="evidence" value="ECO:0007669"/>
    <property type="project" value="UniProtKB-KW"/>
</dbReference>
<evidence type="ECO:0000256" key="3">
    <source>
        <dbReference type="ARBA" id="ARBA00023221"/>
    </source>
</evidence>
<dbReference type="InterPro" id="IPR036291">
    <property type="entry name" value="NAD(P)-bd_dom_sf"/>
</dbReference>
<dbReference type="Proteomes" id="UP000460287">
    <property type="component" value="Unassembled WGS sequence"/>
</dbReference>
<keyword evidence="3" id="KW-0443">Lipid metabolism</keyword>
<dbReference type="SUPFAM" id="SSF51735">
    <property type="entry name" value="NAD(P)-binding Rossmann-fold domains"/>
    <property type="match status" value="1"/>
</dbReference>
<dbReference type="PANTHER" id="PTHR42879:SF2">
    <property type="entry name" value="3-OXOACYL-[ACYL-CARRIER-PROTEIN] REDUCTASE FABG"/>
    <property type="match status" value="1"/>
</dbReference>
<gene>
    <name evidence="4" type="ORF">FYJ33_00630</name>
</gene>
<dbReference type="InterPro" id="IPR020904">
    <property type="entry name" value="Sc_DH/Rdtase_CS"/>
</dbReference>
<dbReference type="RefSeq" id="WP_154529835.1">
    <property type="nucleotide sequence ID" value="NZ_VULX01000001.1"/>
</dbReference>
<protein>
    <submittedName>
        <fullName evidence="4">Glucose 1-dehydrogenase</fullName>
        <ecNumber evidence="4">1.1.1.47</ecNumber>
    </submittedName>
</protein>
<dbReference type="NCBIfam" id="NF009466">
    <property type="entry name" value="PRK12826.1-2"/>
    <property type="match status" value="1"/>
</dbReference>
<dbReference type="PROSITE" id="PS00061">
    <property type="entry name" value="ADH_SHORT"/>
    <property type="match status" value="1"/>
</dbReference>
<organism evidence="4 5">
    <name type="scientific">Inconstantimicrobium porci</name>
    <dbReference type="NCBI Taxonomy" id="2652291"/>
    <lineage>
        <taxon>Bacteria</taxon>
        <taxon>Bacillati</taxon>
        <taxon>Bacillota</taxon>
        <taxon>Clostridia</taxon>
        <taxon>Eubacteriales</taxon>
        <taxon>Clostridiaceae</taxon>
        <taxon>Inconstantimicrobium</taxon>
    </lineage>
</organism>